<reference evidence="2" key="1">
    <citation type="submission" date="2023-03" db="EMBL/GenBank/DDBJ databases">
        <title>Massive genome expansion in bonnet fungi (Mycena s.s.) driven by repeated elements and novel gene families across ecological guilds.</title>
        <authorList>
            <consortium name="Lawrence Berkeley National Laboratory"/>
            <person name="Harder C.B."/>
            <person name="Miyauchi S."/>
            <person name="Viragh M."/>
            <person name="Kuo A."/>
            <person name="Thoen E."/>
            <person name="Andreopoulos B."/>
            <person name="Lu D."/>
            <person name="Skrede I."/>
            <person name="Drula E."/>
            <person name="Henrissat B."/>
            <person name="Morin E."/>
            <person name="Kohler A."/>
            <person name="Barry K."/>
            <person name="LaButti K."/>
            <person name="Morin E."/>
            <person name="Salamov A."/>
            <person name="Lipzen A."/>
            <person name="Mereny Z."/>
            <person name="Hegedus B."/>
            <person name="Baldrian P."/>
            <person name="Stursova M."/>
            <person name="Weitz H."/>
            <person name="Taylor A."/>
            <person name="Grigoriev I.V."/>
            <person name="Nagy L.G."/>
            <person name="Martin F."/>
            <person name="Kauserud H."/>
        </authorList>
    </citation>
    <scope>NUCLEOTIDE SEQUENCE</scope>
    <source>
        <strain evidence="2">CBHHK200</strain>
    </source>
</reference>
<feature type="transmembrane region" description="Helical" evidence="1">
    <location>
        <begin position="46"/>
        <end position="67"/>
    </location>
</feature>
<keyword evidence="3" id="KW-1185">Reference proteome</keyword>
<dbReference type="EMBL" id="JARJCM010000832">
    <property type="protein sequence ID" value="KAJ7015835.1"/>
    <property type="molecule type" value="Genomic_DNA"/>
</dbReference>
<sequence length="88" mass="9183">MTEPEIGPATVTGRSWMCFILPPWSTYLSALAKHSTLDNISASNNLIISFVVTAEIAVLGVGPIVSVSGRMERAPMKVFCGGDGGIGS</sequence>
<name>A0AAD6RX05_9AGAR</name>
<gene>
    <name evidence="2" type="ORF">C8F04DRAFT_1171225</name>
</gene>
<evidence type="ECO:0000313" key="3">
    <source>
        <dbReference type="Proteomes" id="UP001218188"/>
    </source>
</evidence>
<evidence type="ECO:0000313" key="2">
    <source>
        <dbReference type="EMBL" id="KAJ7015835.1"/>
    </source>
</evidence>
<dbReference type="Proteomes" id="UP001218188">
    <property type="component" value="Unassembled WGS sequence"/>
</dbReference>
<proteinExistence type="predicted"/>
<protein>
    <submittedName>
        <fullName evidence="2">Uncharacterized protein</fullName>
    </submittedName>
</protein>
<comment type="caution">
    <text evidence="2">The sequence shown here is derived from an EMBL/GenBank/DDBJ whole genome shotgun (WGS) entry which is preliminary data.</text>
</comment>
<keyword evidence="1" id="KW-0812">Transmembrane</keyword>
<accession>A0AAD6RX05</accession>
<dbReference type="AlphaFoldDB" id="A0AAD6RX05"/>
<keyword evidence="1" id="KW-1133">Transmembrane helix</keyword>
<organism evidence="2 3">
    <name type="scientific">Mycena alexandri</name>
    <dbReference type="NCBI Taxonomy" id="1745969"/>
    <lineage>
        <taxon>Eukaryota</taxon>
        <taxon>Fungi</taxon>
        <taxon>Dikarya</taxon>
        <taxon>Basidiomycota</taxon>
        <taxon>Agaricomycotina</taxon>
        <taxon>Agaricomycetes</taxon>
        <taxon>Agaricomycetidae</taxon>
        <taxon>Agaricales</taxon>
        <taxon>Marasmiineae</taxon>
        <taxon>Mycenaceae</taxon>
        <taxon>Mycena</taxon>
    </lineage>
</organism>
<evidence type="ECO:0000256" key="1">
    <source>
        <dbReference type="SAM" id="Phobius"/>
    </source>
</evidence>
<keyword evidence="1" id="KW-0472">Membrane</keyword>